<keyword evidence="1" id="KW-0614">Plasmid</keyword>
<sequence length="1853" mass="215110">MNLPRHKNFYELRFLLHGNRDKYESDDTLYISRGKPVWEKVAHKVLESWRIIPPMLAGKIQPEICNTLFIEYIEPETIINELLTNSLSITGNDLSQEERKEILRQISSNSSCESLWKRLPLHETVDGKLVNITTNTYLDNPTFPLDSQFQDIVTLIKISDALRENWITQWTPQTAINVILNQEHPAKFYLIILKLLPQVNEELISRLKQTKWLPLKSGGVISPEKVVLVSENFIKQQAQEIEQALEMVFKSEKSSYATLSMLSEDIPFSEPIKKILPKSWYDDNILEFLLEEIDEPSNYCQVILKVIKIMLTRKRNISKDNLERLKNKKWLIDANARAISIQKVINFSSLEDDVTTILKLIEPWDYVTPKMLGYDISLCLQQLQIQELFVTGDLALDAIGEAIDILQEYHIGNIDIHEVHLDSFLKTFKYYEGFPILKLAQKILPDKFQKYILSKALKPIGTEELVKLLQWIVKSYESPSEEVVLLYNLYLKMAVNSLPEFYQKFLPKIQLLNKSSKWKFPHALSCSTGIDNEYILIEAQQEILSKWLANLSLPPKYNTVEDNYLAESVKSNAQILEEYFRPWRSYIPSEAIGIFLSLLSGTDTEVQKLAQDYLRGRNFDDIRHQLLWSHSLMEKNFTISVLSNEDQQISVVSLLGGSLDVMISQSQTPEHIFIMEPTDTTSLIRLSSFKPKDSVENELPNILFNSAKFLLERIYKAVTRVKLLKDIWDESVFQPRQLEVKVTRNHILKNIDNLLSRLKPNQHEITSLIKQLNNEKFGLTALEEQEKKEPLEKYFNQRIEKVKNSISDISNSIYKLINYDENVKKSILESVRQEIRKYGYNANSILFELFQNADDALAELNEMLGHIHQDRGRYVIYWDTQFLTVMHWGRPINLYIHPDDRTEDFSQQGFNQDLLKMLFFNISDKSEDTTGKFGLGFKTVHLISQEPKVISGDLSFVVQAGLLPFTLPREHCIQEDKHLLNNLSSRLKSEQSSSNLTDGTLIHLEIDSKANADISNVVAEFEDNVNLLLVFAKFIKTCKFILVSSPKKFLTWQPTNLLGISGIEFGQIQIPQVKQPVREWFSYNLLCFQVKDASIAIVIPRKFSQSSSPSPLSDFPTFWVTAPTKEKLGLRFVINAMFDLSTGRTNLDSNSARNREIAQEIGKGLGEKLGELFHQSHRNWDTLCQTLKIESADEYTFWEFLWNVLVVDWLEKDTVYNTMDIIRSALSSADRGIGYLINNHAALPNGLYGKIYRQLISLENVSYVVEGIIAEEEYFKKIVNWRKFQENCPSHCVIHSKVWKYVEKLLSIIPSTPEKLQFVDILDWELGERKQVDPTTAALLGNIITSACLEQLQVSHRQECERIKIALQNVHFQSKDNKKYITALKLLVKGASQEESLLAEFAPNDRLLHPDYAVTSLEFFLACRKPRDIISEQEMVEWARNAKTQDKQQAVRQYLASGERKQGFANALRNCTAKTWIENDQGIQEILKVNSFQQKVEQAIRGEIAWAEVSNSSLEENRNEIVQEIIPEIPTFNIDKTLTEIYTWWQVNHITEIKKYNERLYPITIDELKQKLQNRDRSAWLMLFFIGITHTMGRTKHEQHRDFIRFCLKRYWWEIFTENNPSALSKKWMEVLNEYMDDQIEDTTWYYWMEKFPSIYRIANYLNEYIDSFLSIENIQTNFNLHHITAPRTNPAFQGGGADAPPLPLGIGANFVLRELVRLEVINPITELSVHQHCFVPRANVRRLLIRLGCQDLSKPDYKTSTIIYKFLKREFERLGLQGEPIFHHCFDIPFELYPEEPSRANRLNLAKIQVRDDVSWYESISDEEHSQYEYSSEDSDFVTLSDGRVIPRSYMG</sequence>
<dbReference type="EMBL" id="JACKZP010000305">
    <property type="protein sequence ID" value="MBC1305967.1"/>
    <property type="molecule type" value="Genomic_DNA"/>
</dbReference>
<evidence type="ECO:0008006" key="3">
    <source>
        <dbReference type="Google" id="ProtNLM"/>
    </source>
</evidence>
<keyword evidence="2" id="KW-1185">Reference proteome</keyword>
<dbReference type="Gene3D" id="3.30.565.10">
    <property type="entry name" value="Histidine kinase-like ATPase, C-terminal domain"/>
    <property type="match status" value="1"/>
</dbReference>
<organism evidence="1 2">
    <name type="scientific">Trichormus variabilis N2B</name>
    <dbReference type="NCBI Taxonomy" id="2681315"/>
    <lineage>
        <taxon>Bacteria</taxon>
        <taxon>Bacillati</taxon>
        <taxon>Cyanobacteriota</taxon>
        <taxon>Cyanophyceae</taxon>
        <taxon>Nostocales</taxon>
        <taxon>Nostocaceae</taxon>
        <taxon>Trichormus</taxon>
    </lineage>
</organism>
<evidence type="ECO:0000313" key="2">
    <source>
        <dbReference type="Proteomes" id="UP000570851"/>
    </source>
</evidence>
<gene>
    <name evidence="1" type="ORF">GNE12_29270</name>
</gene>
<dbReference type="GeneID" id="58727463"/>
<dbReference type="RefSeq" id="WP_011316677.1">
    <property type="nucleotide sequence ID" value="NZ_JACKZP010000305.1"/>
</dbReference>
<dbReference type="Proteomes" id="UP000570851">
    <property type="component" value="Unassembled WGS sequence"/>
</dbReference>
<protein>
    <recommendedName>
        <fullName evidence="3">ATP-binding protein</fullName>
    </recommendedName>
</protein>
<accession>A0ABR6SHY2</accession>
<dbReference type="InterPro" id="IPR036890">
    <property type="entry name" value="HATPase_C_sf"/>
</dbReference>
<comment type="caution">
    <text evidence="1">The sequence shown here is derived from an EMBL/GenBank/DDBJ whole genome shotgun (WGS) entry which is preliminary data.</text>
</comment>
<proteinExistence type="predicted"/>
<evidence type="ECO:0000313" key="1">
    <source>
        <dbReference type="EMBL" id="MBC1305967.1"/>
    </source>
</evidence>
<dbReference type="SUPFAM" id="SSF55874">
    <property type="entry name" value="ATPase domain of HSP90 chaperone/DNA topoisomerase II/histidine kinase"/>
    <property type="match status" value="1"/>
</dbReference>
<reference evidence="1 2" key="1">
    <citation type="submission" date="2019-11" db="EMBL/GenBank/DDBJ databases">
        <title>Comparison of genomes from free-living endosymbiotic cyanobacteria isolated from Azolla.</title>
        <authorList>
            <person name="Thiel T."/>
            <person name="Pratte B."/>
        </authorList>
    </citation>
    <scope>NUCLEOTIDE SEQUENCE [LARGE SCALE GENOMIC DNA]</scope>
    <source>
        <strain evidence="1 2">N2B</strain>
        <plasmid evidence="1">pN2B-C</plasmid>
    </source>
</reference>
<name>A0ABR6SHY2_ANAVA</name>
<geneLocation type="plasmid" evidence="1">
    <name>pN2B-C</name>
</geneLocation>